<evidence type="ECO:0000256" key="5">
    <source>
        <dbReference type="HAMAP-Rule" id="MF_00235"/>
    </source>
</evidence>
<proteinExistence type="inferred from homology"/>
<dbReference type="Pfam" id="PF05191">
    <property type="entry name" value="ADK_lid"/>
    <property type="match status" value="1"/>
</dbReference>
<dbReference type="EMBL" id="LBWS01000029">
    <property type="protein sequence ID" value="KKR14447.1"/>
    <property type="molecule type" value="Genomic_DNA"/>
</dbReference>
<feature type="binding site" evidence="5">
    <location>
        <position position="107"/>
    </location>
    <ligand>
        <name>ATP</name>
        <dbReference type="ChEBI" id="CHEBI:30616"/>
    </ligand>
</feature>
<feature type="binding site" evidence="5">
    <location>
        <position position="174"/>
    </location>
    <ligand>
        <name>ATP</name>
        <dbReference type="ChEBI" id="CHEBI:30616"/>
    </ligand>
</feature>
<dbReference type="CDD" id="cd01428">
    <property type="entry name" value="ADK"/>
    <property type="match status" value="1"/>
</dbReference>
<name>A0A0G0RLA9_9BACT</name>
<feature type="binding site" evidence="5">
    <location>
        <position position="139"/>
    </location>
    <ligand>
        <name>AMP</name>
        <dbReference type="ChEBI" id="CHEBI:456215"/>
    </ligand>
</feature>
<feature type="binding site" evidence="5">
    <location>
        <position position="18"/>
    </location>
    <ligand>
        <name>AMP</name>
        <dbReference type="ChEBI" id="CHEBI:456215"/>
    </ligand>
</feature>
<dbReference type="InterPro" id="IPR000850">
    <property type="entry name" value="Adenylat/UMP-CMP_kin"/>
</dbReference>
<feature type="binding site" evidence="5">
    <location>
        <position position="150"/>
    </location>
    <ligand>
        <name>AMP</name>
        <dbReference type="ChEBI" id="CHEBI:456215"/>
    </ligand>
</feature>
<keyword evidence="4 5" id="KW-0418">Kinase</keyword>
<dbReference type="PROSITE" id="PS00113">
    <property type="entry name" value="ADENYLATE_KINASE"/>
    <property type="match status" value="1"/>
</dbReference>
<evidence type="ECO:0000256" key="3">
    <source>
        <dbReference type="ARBA" id="ARBA00022741"/>
    </source>
</evidence>
<dbReference type="GO" id="GO:0004017">
    <property type="term" value="F:AMP kinase activity"/>
    <property type="evidence" value="ECO:0007669"/>
    <property type="project" value="UniProtKB-UniRule"/>
</dbReference>
<feature type="binding site" evidence="5">
    <location>
        <position position="110"/>
    </location>
    <ligand>
        <name>Zn(2+)</name>
        <dbReference type="ChEBI" id="CHEBI:29105"/>
        <note>structural</note>
    </ligand>
</feature>
<accession>A0A0G0RLA9</accession>
<dbReference type="PRINTS" id="PR00094">
    <property type="entry name" value="ADENYLTKNASE"/>
</dbReference>
<feature type="binding site" evidence="5">
    <location>
        <begin position="67"/>
        <end position="70"/>
    </location>
    <ligand>
        <name>AMP</name>
        <dbReference type="ChEBI" id="CHEBI:456215"/>
    </ligand>
</feature>
<comment type="pathway">
    <text evidence="5">Purine metabolism; AMP biosynthesis via salvage pathway; AMP from ADP: step 1/1.</text>
</comment>
<keyword evidence="5" id="KW-0479">Metal-binding</keyword>
<dbReference type="GO" id="GO:0005737">
    <property type="term" value="C:cytoplasm"/>
    <property type="evidence" value="ECO:0007669"/>
    <property type="project" value="UniProtKB-SubCell"/>
</dbReference>
<dbReference type="UniPathway" id="UPA00588">
    <property type="reaction ID" value="UER00649"/>
</dbReference>
<dbReference type="HAMAP" id="MF_00235">
    <property type="entry name" value="Adenylate_kinase_Adk"/>
    <property type="match status" value="1"/>
</dbReference>
<feature type="domain" description="Adenylate kinase active site lid" evidence="8">
    <location>
        <begin position="107"/>
        <end position="141"/>
    </location>
</feature>
<dbReference type="Gene3D" id="3.40.50.300">
    <property type="entry name" value="P-loop containing nucleotide triphosphate hydrolases"/>
    <property type="match status" value="1"/>
</dbReference>
<dbReference type="SUPFAM" id="SSF52540">
    <property type="entry name" value="P-loop containing nucleoside triphosphate hydrolases"/>
    <property type="match status" value="1"/>
</dbReference>
<keyword evidence="3 5" id="KW-0547">Nucleotide-binding</keyword>
<comment type="domain">
    <text evidence="5">Consists of three domains, a large central CORE domain and two small peripheral domains, NMPbind and LID, which undergo movements during catalysis. The LID domain closes over the site of phosphoryl transfer upon ATP binding. Assembling and dissambling the active center during each catalytic cycle provides an effective means to prevent ATP hydrolysis. Some bacteria have evolved a zinc-coordinating structure that stabilizes the LID domain.</text>
</comment>
<evidence type="ECO:0000313" key="10">
    <source>
        <dbReference type="Proteomes" id="UP000034048"/>
    </source>
</evidence>
<feature type="binding site" evidence="5">
    <location>
        <position position="112"/>
    </location>
    <ligand>
        <name>Zn(2+)</name>
        <dbReference type="ChEBI" id="CHEBI:29105"/>
        <note>structural</note>
    </ligand>
</feature>
<comment type="subunit">
    <text evidence="5 7">Monomer.</text>
</comment>
<comment type="caution">
    <text evidence="9">The sequence shown here is derived from an EMBL/GenBank/DDBJ whole genome shotgun (WGS) entry which is preliminary data.</text>
</comment>
<dbReference type="PANTHER" id="PTHR23359">
    <property type="entry name" value="NUCLEOTIDE KINASE"/>
    <property type="match status" value="1"/>
</dbReference>
<dbReference type="GO" id="GO:0005524">
    <property type="term" value="F:ATP binding"/>
    <property type="evidence" value="ECO:0007669"/>
    <property type="project" value="UniProtKB-UniRule"/>
</dbReference>
<comment type="catalytic activity">
    <reaction evidence="5 7">
        <text>AMP + ATP = 2 ADP</text>
        <dbReference type="Rhea" id="RHEA:12973"/>
        <dbReference type="ChEBI" id="CHEBI:30616"/>
        <dbReference type="ChEBI" id="CHEBI:456215"/>
        <dbReference type="ChEBI" id="CHEBI:456216"/>
        <dbReference type="EC" id="2.7.4.3"/>
    </reaction>
</comment>
<evidence type="ECO:0000313" key="9">
    <source>
        <dbReference type="EMBL" id="KKR14447.1"/>
    </source>
</evidence>
<feature type="binding site" evidence="5">
    <location>
        <position position="132"/>
    </location>
    <ligand>
        <name>Zn(2+)</name>
        <dbReference type="ChEBI" id="CHEBI:29105"/>
        <note>structural</note>
    </ligand>
</feature>
<evidence type="ECO:0000259" key="8">
    <source>
        <dbReference type="Pfam" id="PF05191"/>
    </source>
</evidence>
<evidence type="ECO:0000256" key="2">
    <source>
        <dbReference type="ARBA" id="ARBA00022727"/>
    </source>
</evidence>
<feature type="binding site" evidence="5">
    <location>
        <position position="74"/>
    </location>
    <ligand>
        <name>AMP</name>
        <dbReference type="ChEBI" id="CHEBI:456215"/>
    </ligand>
</feature>
<organism evidence="9 10">
    <name type="scientific">Candidatus Falkowbacteria bacterium GW2011_GWA2_39_24</name>
    <dbReference type="NCBI Taxonomy" id="1618634"/>
    <lineage>
        <taxon>Bacteria</taxon>
        <taxon>Candidatus Falkowiibacteriota</taxon>
    </lineage>
</organism>
<evidence type="ECO:0000256" key="6">
    <source>
        <dbReference type="RuleBase" id="RU003330"/>
    </source>
</evidence>
<comment type="caution">
    <text evidence="5">Lacks conserved residue(s) required for the propagation of feature annotation.</text>
</comment>
<dbReference type="Pfam" id="PF00406">
    <property type="entry name" value="ADK"/>
    <property type="match status" value="1"/>
</dbReference>
<comment type="subcellular location">
    <subcellularLocation>
        <location evidence="5 7">Cytoplasm</location>
    </subcellularLocation>
</comment>
<dbReference type="GO" id="GO:0008270">
    <property type="term" value="F:zinc ion binding"/>
    <property type="evidence" value="ECO:0007669"/>
    <property type="project" value="UniProtKB-UniRule"/>
</dbReference>
<dbReference type="GO" id="GO:0044209">
    <property type="term" value="P:AMP salvage"/>
    <property type="evidence" value="ECO:0007669"/>
    <property type="project" value="UniProtKB-UniRule"/>
</dbReference>
<evidence type="ECO:0000256" key="1">
    <source>
        <dbReference type="ARBA" id="ARBA00022679"/>
    </source>
</evidence>
<dbReference type="AlphaFoldDB" id="A0A0G0RLA9"/>
<sequence length="175" mass="20010">MLGEKLGLPVISAGELLRTVQNSGSRLGRQLGPIIDQGKLVPAKIIYQLIRQRSQKSDARSGFILDGYPRHPQQLAYLKKILKKTDQLLAIVIKVGNREVKRRVGGRRVCDCGAAYHLQYNPPKKKGLCNVCGQKIYIRHDDTPQIITDRLRHYHANHQLILQFFNRTRYHGHQT</sequence>
<keyword evidence="5 7" id="KW-0067">ATP-binding</keyword>
<feature type="region of interest" description="NMP" evidence="5">
    <location>
        <begin position="12"/>
        <end position="41"/>
    </location>
</feature>
<keyword evidence="1 5" id="KW-0808">Transferase</keyword>
<feature type="binding site" evidence="5">
    <location>
        <begin position="39"/>
        <end position="41"/>
    </location>
    <ligand>
        <name>AMP</name>
        <dbReference type="ChEBI" id="CHEBI:456215"/>
    </ligand>
</feature>
<dbReference type="InterPro" id="IPR033690">
    <property type="entry name" value="Adenylat_kinase_CS"/>
</dbReference>
<keyword evidence="5" id="KW-0963">Cytoplasm</keyword>
<dbReference type="Proteomes" id="UP000034048">
    <property type="component" value="Unassembled WGS sequence"/>
</dbReference>
<evidence type="ECO:0000256" key="4">
    <source>
        <dbReference type="ARBA" id="ARBA00022777"/>
    </source>
</evidence>
<keyword evidence="5" id="KW-0862">Zinc</keyword>
<dbReference type="InterPro" id="IPR027417">
    <property type="entry name" value="P-loop_NTPase"/>
</dbReference>
<reference evidence="9 10" key="1">
    <citation type="journal article" date="2015" name="Nature">
        <title>rRNA introns, odd ribosomes, and small enigmatic genomes across a large radiation of phyla.</title>
        <authorList>
            <person name="Brown C.T."/>
            <person name="Hug L.A."/>
            <person name="Thomas B.C."/>
            <person name="Sharon I."/>
            <person name="Castelle C.J."/>
            <person name="Singh A."/>
            <person name="Wilkins M.J."/>
            <person name="Williams K.H."/>
            <person name="Banfield J.F."/>
        </authorList>
    </citation>
    <scope>NUCLEOTIDE SEQUENCE [LARGE SCALE GENOMIC DNA]</scope>
</reference>
<gene>
    <name evidence="5" type="primary">adk</name>
    <name evidence="9" type="ORF">UT42_C0029G0006</name>
</gene>
<evidence type="ECO:0000256" key="7">
    <source>
        <dbReference type="RuleBase" id="RU003331"/>
    </source>
</evidence>
<protein>
    <recommendedName>
        <fullName evidence="5 7">Adenylate kinase</fullName>
        <shortName evidence="5">AK</shortName>
        <ecNumber evidence="5 7">2.7.4.3</ecNumber>
    </recommendedName>
    <alternativeName>
        <fullName evidence="5">ATP-AMP transphosphorylase</fullName>
    </alternativeName>
    <alternativeName>
        <fullName evidence="5">ATP:AMP phosphotransferase</fullName>
    </alternativeName>
    <alternativeName>
        <fullName evidence="5">Adenylate monophosphate kinase</fullName>
    </alternativeName>
</protein>
<comment type="function">
    <text evidence="5">Catalyzes the reversible transfer of the terminal phosphate group between ATP and AMP. Plays an important role in cellular energy homeostasis and in adenine nucleotide metabolism.</text>
</comment>
<dbReference type="InterPro" id="IPR007862">
    <property type="entry name" value="Adenylate_kinase_lid-dom"/>
</dbReference>
<feature type="binding site" evidence="5">
    <location>
        <position position="129"/>
    </location>
    <ligand>
        <name>Zn(2+)</name>
        <dbReference type="ChEBI" id="CHEBI:29105"/>
        <note>structural</note>
    </ligand>
</feature>
<keyword evidence="2 5" id="KW-0545">Nucleotide biosynthesis</keyword>
<dbReference type="EC" id="2.7.4.3" evidence="5 7"/>
<comment type="similarity">
    <text evidence="5 6">Belongs to the adenylate kinase family.</text>
</comment>